<evidence type="ECO:0000313" key="1">
    <source>
        <dbReference type="EMBL" id="CAH0997035.1"/>
    </source>
</evidence>
<organism evidence="1 2">
    <name type="scientific">Emticicia aquatica</name>
    <dbReference type="NCBI Taxonomy" id="1681835"/>
    <lineage>
        <taxon>Bacteria</taxon>
        <taxon>Pseudomonadati</taxon>
        <taxon>Bacteroidota</taxon>
        <taxon>Cytophagia</taxon>
        <taxon>Cytophagales</taxon>
        <taxon>Leadbetterellaceae</taxon>
        <taxon>Emticicia</taxon>
    </lineage>
</organism>
<evidence type="ECO:0008006" key="3">
    <source>
        <dbReference type="Google" id="ProtNLM"/>
    </source>
</evidence>
<comment type="caution">
    <text evidence="1">The sequence shown here is derived from an EMBL/GenBank/DDBJ whole genome shotgun (WGS) entry which is preliminary data.</text>
</comment>
<reference evidence="1" key="1">
    <citation type="submission" date="2021-12" db="EMBL/GenBank/DDBJ databases">
        <authorList>
            <person name="Rodrigo-Torres L."/>
            <person name="Arahal R. D."/>
            <person name="Lucena T."/>
        </authorList>
    </citation>
    <scope>NUCLEOTIDE SEQUENCE</scope>
    <source>
        <strain evidence="1">CECT 8858</strain>
    </source>
</reference>
<sequence length="36" mass="3825">MKKGVLFGLAAVALGVVVYSLNKKGKLSFPFKPSTK</sequence>
<evidence type="ECO:0000313" key="2">
    <source>
        <dbReference type="Proteomes" id="UP000837932"/>
    </source>
</evidence>
<protein>
    <recommendedName>
        <fullName evidence="3">YtxH domain-containing protein</fullName>
    </recommendedName>
</protein>
<dbReference type="EMBL" id="CAKLPY010000002">
    <property type="protein sequence ID" value="CAH0997035.1"/>
    <property type="molecule type" value="Genomic_DNA"/>
</dbReference>
<accession>A0ABN8EXZ6</accession>
<gene>
    <name evidence="1" type="ORF">EMA8858_03172</name>
</gene>
<dbReference type="Proteomes" id="UP000837932">
    <property type="component" value="Unassembled WGS sequence"/>
</dbReference>
<name>A0ABN8EXZ6_9BACT</name>
<proteinExistence type="predicted"/>
<keyword evidence="2" id="KW-1185">Reference proteome</keyword>